<proteinExistence type="predicted"/>
<protein>
    <submittedName>
        <fullName evidence="1">Uncharacterized protein</fullName>
    </submittedName>
</protein>
<dbReference type="Proteomes" id="UP000339249">
    <property type="component" value="Unassembled WGS sequence"/>
</dbReference>
<evidence type="ECO:0000313" key="2">
    <source>
        <dbReference type="Proteomes" id="UP000339249"/>
    </source>
</evidence>
<dbReference type="AlphaFoldDB" id="A0A4U9DDH3"/>
<organism evidence="1 2">
    <name type="scientific">Raoultella terrigena</name>
    <name type="common">Klebsiella terrigena</name>
    <dbReference type="NCBI Taxonomy" id="577"/>
    <lineage>
        <taxon>Bacteria</taxon>
        <taxon>Pseudomonadati</taxon>
        <taxon>Pseudomonadota</taxon>
        <taxon>Gammaproteobacteria</taxon>
        <taxon>Enterobacterales</taxon>
        <taxon>Enterobacteriaceae</taxon>
        <taxon>Klebsiella/Raoultella group</taxon>
        <taxon>Raoultella</taxon>
    </lineage>
</organism>
<evidence type="ECO:0000313" key="1">
    <source>
        <dbReference type="EMBL" id="VTN16901.1"/>
    </source>
</evidence>
<gene>
    <name evidence="1" type="ORF">NCTC9185_08028</name>
</gene>
<accession>A0A4U9DDH3</accession>
<name>A0A4U9DDH3_RAOTE</name>
<reference evidence="1 2" key="1">
    <citation type="submission" date="2019-04" db="EMBL/GenBank/DDBJ databases">
        <authorList>
            <consortium name="Pathogen Informatics"/>
        </authorList>
    </citation>
    <scope>NUCLEOTIDE SEQUENCE [LARGE SCALE GENOMIC DNA]</scope>
    <source>
        <strain evidence="1 2">NCTC9185</strain>
    </source>
</reference>
<dbReference type="EMBL" id="CABDVU010000002">
    <property type="protein sequence ID" value="VTN16901.1"/>
    <property type="molecule type" value="Genomic_DNA"/>
</dbReference>
<sequence>MSPFDKPRKGLVTLFTGGILFWPIKYDFFTAKTFQSLPNILTGFS</sequence>